<dbReference type="Proteomes" id="UP000475117">
    <property type="component" value="Chromosome"/>
</dbReference>
<evidence type="ECO:0000256" key="7">
    <source>
        <dbReference type="RuleBase" id="RU003376"/>
    </source>
</evidence>
<sequence>MLAKIEASGFAQEQPFLYEQWKKQYDAALEKEANGAHLVAKQLYYLKLGHDHAEAHGDQQFDDHGLPVVELERKDVIFSSYFTPRLNTYYATYFLLTGLHALHVIGGAIVLAYFLFTGKKMYERDPDHLANRVEVGGLFWHFVDLVWIFLFPVLYLL</sequence>
<evidence type="ECO:0000256" key="2">
    <source>
        <dbReference type="ARBA" id="ARBA00010581"/>
    </source>
</evidence>
<dbReference type="Pfam" id="PF00510">
    <property type="entry name" value="COX3"/>
    <property type="match status" value="1"/>
</dbReference>
<feature type="domain" description="Heme-copper oxidase subunit III family profile" evidence="8">
    <location>
        <begin position="65"/>
        <end position="157"/>
    </location>
</feature>
<evidence type="ECO:0000256" key="5">
    <source>
        <dbReference type="ARBA" id="ARBA00022989"/>
    </source>
</evidence>
<gene>
    <name evidence="9" type="ORF">G3M56_012165</name>
</gene>
<dbReference type="GO" id="GO:0005886">
    <property type="term" value="C:plasma membrane"/>
    <property type="evidence" value="ECO:0007669"/>
    <property type="project" value="UniProtKB-SubCell"/>
</dbReference>
<evidence type="ECO:0000256" key="3">
    <source>
        <dbReference type="ARBA" id="ARBA00022475"/>
    </source>
</evidence>
<evidence type="ECO:0000256" key="4">
    <source>
        <dbReference type="ARBA" id="ARBA00022692"/>
    </source>
</evidence>
<keyword evidence="3" id="KW-1003">Cell membrane</keyword>
<keyword evidence="4 7" id="KW-0812">Transmembrane</keyword>
<dbReference type="InterPro" id="IPR024791">
    <property type="entry name" value="Cyt_c/ubiquinol_Oxase_su3"/>
</dbReference>
<accession>A0A6B3LED6</accession>
<comment type="subcellular location">
    <subcellularLocation>
        <location evidence="1 7">Cell membrane</location>
        <topology evidence="1 7">Multi-pass membrane protein</topology>
    </subcellularLocation>
</comment>
<dbReference type="PROSITE" id="PS50253">
    <property type="entry name" value="COX3"/>
    <property type="match status" value="1"/>
</dbReference>
<dbReference type="SUPFAM" id="SSF81452">
    <property type="entry name" value="Cytochrome c oxidase subunit III-like"/>
    <property type="match status" value="1"/>
</dbReference>
<dbReference type="GO" id="GO:0004129">
    <property type="term" value="F:cytochrome-c oxidase activity"/>
    <property type="evidence" value="ECO:0007669"/>
    <property type="project" value="InterPro"/>
</dbReference>
<dbReference type="GO" id="GO:0019646">
    <property type="term" value="P:aerobic electron transport chain"/>
    <property type="evidence" value="ECO:0007669"/>
    <property type="project" value="InterPro"/>
</dbReference>
<dbReference type="PANTHER" id="PTHR11403:SF2">
    <property type="entry name" value="CYTOCHROME BO(3) UBIQUINOL OXIDASE SUBUNIT 3"/>
    <property type="match status" value="1"/>
</dbReference>
<evidence type="ECO:0000256" key="1">
    <source>
        <dbReference type="ARBA" id="ARBA00004651"/>
    </source>
</evidence>
<name>A0A6B3LED6_9BACT</name>
<dbReference type="InterPro" id="IPR013833">
    <property type="entry name" value="Cyt_c_oxidase_su3_a-hlx"/>
</dbReference>
<dbReference type="CDD" id="cd00386">
    <property type="entry name" value="Heme_Cu_Oxidase_III_like"/>
    <property type="match status" value="1"/>
</dbReference>
<dbReference type="Gene3D" id="1.20.120.80">
    <property type="entry name" value="Cytochrome c oxidase, subunit III, four-helix bundle"/>
    <property type="match status" value="1"/>
</dbReference>
<keyword evidence="10" id="KW-1185">Reference proteome</keyword>
<dbReference type="InterPro" id="IPR000298">
    <property type="entry name" value="Cyt_c_oxidase-like_su3"/>
</dbReference>
<dbReference type="KEGG" id="soa:G3M56_012165"/>
<comment type="similarity">
    <text evidence="2 7">Belongs to the cytochrome c oxidase subunit 3 family.</text>
</comment>
<proteinExistence type="inferred from homology"/>
<reference evidence="9 10" key="1">
    <citation type="submission" date="2020-12" db="EMBL/GenBank/DDBJ databases">
        <title>Sulforoseuscoccus oceanibium gen. nov., sp. nov., a representative of the phylum Verrucomicrobia with special cytoplasmic membrane, and proposal of Sulforoseuscoccusaceae fam. nov.</title>
        <authorList>
            <person name="Xi F."/>
        </authorList>
    </citation>
    <scope>NUCLEOTIDE SEQUENCE [LARGE SCALE GENOMIC DNA]</scope>
    <source>
        <strain evidence="9 10">T37</strain>
    </source>
</reference>
<organism evidence="9 10">
    <name type="scientific">Sulfuriroseicoccus oceanibius</name>
    <dbReference type="NCBI Taxonomy" id="2707525"/>
    <lineage>
        <taxon>Bacteria</taxon>
        <taxon>Pseudomonadati</taxon>
        <taxon>Verrucomicrobiota</taxon>
        <taxon>Verrucomicrobiia</taxon>
        <taxon>Verrucomicrobiales</taxon>
        <taxon>Verrucomicrobiaceae</taxon>
        <taxon>Sulfuriroseicoccus</taxon>
    </lineage>
</organism>
<evidence type="ECO:0000313" key="10">
    <source>
        <dbReference type="Proteomes" id="UP000475117"/>
    </source>
</evidence>
<protein>
    <submittedName>
        <fullName evidence="9">Heme-copper oxidase subunit III</fullName>
    </submittedName>
</protein>
<dbReference type="InterPro" id="IPR035973">
    <property type="entry name" value="Cyt_c_oxidase_su3-like_sf"/>
</dbReference>
<evidence type="ECO:0000313" key="9">
    <source>
        <dbReference type="EMBL" id="QQL46422.1"/>
    </source>
</evidence>
<keyword evidence="5" id="KW-1133">Transmembrane helix</keyword>
<evidence type="ECO:0000256" key="6">
    <source>
        <dbReference type="ARBA" id="ARBA00023136"/>
    </source>
</evidence>
<evidence type="ECO:0000259" key="8">
    <source>
        <dbReference type="PROSITE" id="PS50253"/>
    </source>
</evidence>
<keyword evidence="6" id="KW-0472">Membrane</keyword>
<dbReference type="AlphaFoldDB" id="A0A6B3LED6"/>
<dbReference type="PANTHER" id="PTHR11403">
    <property type="entry name" value="CYTOCHROME C OXIDASE SUBUNIT III"/>
    <property type="match status" value="1"/>
</dbReference>
<dbReference type="EMBL" id="CP066776">
    <property type="protein sequence ID" value="QQL46422.1"/>
    <property type="molecule type" value="Genomic_DNA"/>
</dbReference>